<name>A0ABD5C7U0_9BURK</name>
<dbReference type="EMBL" id="JAVIZN010000001">
    <property type="protein sequence ID" value="MDR6201338.1"/>
    <property type="molecule type" value="Genomic_DNA"/>
</dbReference>
<gene>
    <name evidence="1" type="ORF">QF025_000058</name>
</gene>
<dbReference type="Proteomes" id="UP001245184">
    <property type="component" value="Unassembled WGS sequence"/>
</dbReference>
<proteinExistence type="predicted"/>
<protein>
    <submittedName>
        <fullName evidence="1">Uncharacterized protein</fullName>
    </submittedName>
</protein>
<organism evidence="1 2">
    <name type="scientific">Paraburkholderia graminis</name>
    <dbReference type="NCBI Taxonomy" id="60548"/>
    <lineage>
        <taxon>Bacteria</taxon>
        <taxon>Pseudomonadati</taxon>
        <taxon>Pseudomonadota</taxon>
        <taxon>Betaproteobacteria</taxon>
        <taxon>Burkholderiales</taxon>
        <taxon>Burkholderiaceae</taxon>
        <taxon>Paraburkholderia</taxon>
    </lineage>
</organism>
<accession>A0ABD5C7U0</accession>
<evidence type="ECO:0000313" key="1">
    <source>
        <dbReference type="EMBL" id="MDR6201338.1"/>
    </source>
</evidence>
<sequence>MGPKTPVTEQDLFRHPLERLSKLIHRNGQA</sequence>
<reference evidence="1 2" key="1">
    <citation type="submission" date="2023-08" db="EMBL/GenBank/DDBJ databases">
        <title>Genome sequencing of plant associated microbes to promote plant fitness in Sorghum bicolor and Oryza sativa.</title>
        <authorList>
            <person name="Coleman-Derr D."/>
        </authorList>
    </citation>
    <scope>NUCLEOTIDE SEQUENCE [LARGE SCALE GENOMIC DNA]</scope>
    <source>
        <strain evidence="1 2">SLBN-33</strain>
    </source>
</reference>
<evidence type="ECO:0000313" key="2">
    <source>
        <dbReference type="Proteomes" id="UP001245184"/>
    </source>
</evidence>
<dbReference type="AlphaFoldDB" id="A0ABD5C7U0"/>
<comment type="caution">
    <text evidence="1">The sequence shown here is derived from an EMBL/GenBank/DDBJ whole genome shotgun (WGS) entry which is preliminary data.</text>
</comment>